<dbReference type="InterPro" id="IPR002155">
    <property type="entry name" value="Thiolase"/>
</dbReference>
<dbReference type="InterPro" id="IPR020613">
    <property type="entry name" value="Thiolase_CS"/>
</dbReference>
<feature type="domain" description="Thiolase C-terminal" evidence="8">
    <location>
        <begin position="276"/>
        <end position="398"/>
    </location>
</feature>
<comment type="pathway">
    <text evidence="1">Lipid metabolism.</text>
</comment>
<dbReference type="Gene3D" id="3.40.47.10">
    <property type="match status" value="2"/>
</dbReference>
<keyword evidence="3 6" id="KW-0808">Transferase</keyword>
<dbReference type="InterPro" id="IPR020617">
    <property type="entry name" value="Thiolase_C"/>
</dbReference>
<evidence type="ECO:0000313" key="10">
    <source>
        <dbReference type="Proteomes" id="UP000678499"/>
    </source>
</evidence>
<dbReference type="EMBL" id="CAJPEX010000074">
    <property type="protein sequence ID" value="CAG0913047.1"/>
    <property type="molecule type" value="Genomic_DNA"/>
</dbReference>
<evidence type="ECO:0000256" key="1">
    <source>
        <dbReference type="ARBA" id="ARBA00005189"/>
    </source>
</evidence>
<dbReference type="Proteomes" id="UP000678499">
    <property type="component" value="Unassembled WGS sequence"/>
</dbReference>
<feature type="active site" description="Proton acceptor" evidence="5">
    <location>
        <position position="355"/>
    </location>
</feature>
<feature type="active site" description="Acyl-thioester intermediate" evidence="5">
    <location>
        <position position="97"/>
    </location>
</feature>
<evidence type="ECO:0000259" key="8">
    <source>
        <dbReference type="Pfam" id="PF02803"/>
    </source>
</evidence>
<evidence type="ECO:0000256" key="3">
    <source>
        <dbReference type="ARBA" id="ARBA00022679"/>
    </source>
</evidence>
<keyword evidence="10" id="KW-1185">Reference proteome</keyword>
<evidence type="ECO:0000256" key="2">
    <source>
        <dbReference type="ARBA" id="ARBA00010982"/>
    </source>
</evidence>
<dbReference type="PROSITE" id="PS00099">
    <property type="entry name" value="THIOLASE_3"/>
    <property type="match status" value="1"/>
</dbReference>
<dbReference type="GO" id="GO:0003988">
    <property type="term" value="F:acetyl-CoA C-acyltransferase activity"/>
    <property type="evidence" value="ECO:0007669"/>
    <property type="project" value="UniProtKB-ARBA"/>
</dbReference>
<reference evidence="9" key="1">
    <citation type="submission" date="2020-11" db="EMBL/GenBank/DDBJ databases">
        <authorList>
            <person name="Tran Van P."/>
        </authorList>
    </citation>
    <scope>NUCLEOTIDE SEQUENCE</scope>
</reference>
<proteinExistence type="inferred from homology"/>
<dbReference type="InterPro" id="IPR020610">
    <property type="entry name" value="Thiolase_AS"/>
</dbReference>
<dbReference type="Pfam" id="PF02803">
    <property type="entry name" value="Thiolase_C"/>
    <property type="match status" value="1"/>
</dbReference>
<evidence type="ECO:0000256" key="4">
    <source>
        <dbReference type="ARBA" id="ARBA00023315"/>
    </source>
</evidence>
<dbReference type="NCBIfam" id="TIGR01930">
    <property type="entry name" value="AcCoA-C-Actrans"/>
    <property type="match status" value="1"/>
</dbReference>
<dbReference type="FunFam" id="3.40.47.10:FF:000010">
    <property type="entry name" value="Acetyl-CoA acetyltransferase (Thiolase)"/>
    <property type="match status" value="1"/>
</dbReference>
<dbReference type="PANTHER" id="PTHR18919:SF107">
    <property type="entry name" value="ACETYL-COA ACETYLTRANSFERASE, CYTOSOLIC"/>
    <property type="match status" value="1"/>
</dbReference>
<dbReference type="InterPro" id="IPR020616">
    <property type="entry name" value="Thiolase_N"/>
</dbReference>
<keyword evidence="4 6" id="KW-0012">Acyltransferase</keyword>
<evidence type="ECO:0000259" key="7">
    <source>
        <dbReference type="Pfam" id="PF00108"/>
    </source>
</evidence>
<dbReference type="OrthoDB" id="5404651at2759"/>
<dbReference type="CDD" id="cd00751">
    <property type="entry name" value="thiolase"/>
    <property type="match status" value="1"/>
</dbReference>
<dbReference type="PROSITE" id="PS00737">
    <property type="entry name" value="THIOLASE_2"/>
    <property type="match status" value="1"/>
</dbReference>
<dbReference type="EMBL" id="OA882111">
    <property type="protein sequence ID" value="CAD7272895.1"/>
    <property type="molecule type" value="Genomic_DNA"/>
</dbReference>
<gene>
    <name evidence="9" type="ORF">NMOB1V02_LOCUS810</name>
</gene>
<dbReference type="InterPro" id="IPR016039">
    <property type="entry name" value="Thiolase-like"/>
</dbReference>
<feature type="active site" description="Proton acceptor" evidence="5">
    <location>
        <position position="385"/>
    </location>
</feature>
<sequence>MRAVSNTMSSEYVVIVAAARTPIGSFLGCLSHLEAHELGAVAIKEVLRRAAVEMDEVSEVIVGQTLTAGKGMNPGRQAAALAGIPYEVPAYTINMLCGSGLKAIMLGAQSLRAGDANVVVCGGQESMSRAEHTMYARNPSKFGDVTIRDSLISDGLQCPLADTHMGVTAENVAKAWNISRNDQDFFAVHSQQKAAKAQKTEVFDAEIISVEVGSGKSVHMDEFPRPNTTTESLSKLKPAFVTDGTGTVTAGNATGLNDGAAFCVLMQEAEARKRGLQPLARIVSYSQVGVNPQIMGIAPVPAVLAALSKADWTTDSVDLFEFNEAFAAQSLAVIRDLSLKEEKVNICGGAIALGHPLGASGARILTTLVYAMRSRGARRGVAALCVGGGMGVAMCVERPPEFDG</sequence>
<evidence type="ECO:0000256" key="5">
    <source>
        <dbReference type="PIRSR" id="PIRSR000429-1"/>
    </source>
</evidence>
<organism evidence="9">
    <name type="scientific">Notodromas monacha</name>
    <dbReference type="NCBI Taxonomy" id="399045"/>
    <lineage>
        <taxon>Eukaryota</taxon>
        <taxon>Metazoa</taxon>
        <taxon>Ecdysozoa</taxon>
        <taxon>Arthropoda</taxon>
        <taxon>Crustacea</taxon>
        <taxon>Oligostraca</taxon>
        <taxon>Ostracoda</taxon>
        <taxon>Podocopa</taxon>
        <taxon>Podocopida</taxon>
        <taxon>Cypridocopina</taxon>
        <taxon>Cypridoidea</taxon>
        <taxon>Cyprididae</taxon>
        <taxon>Notodromas</taxon>
    </lineage>
</organism>
<dbReference type="PIRSF" id="PIRSF000429">
    <property type="entry name" value="Ac-CoA_Ac_transf"/>
    <property type="match status" value="1"/>
</dbReference>
<comment type="similarity">
    <text evidence="2 6">Belongs to the thiolase-like superfamily. Thiolase family.</text>
</comment>
<evidence type="ECO:0000313" key="9">
    <source>
        <dbReference type="EMBL" id="CAD7272895.1"/>
    </source>
</evidence>
<dbReference type="AlphaFoldDB" id="A0A7R9BE83"/>
<dbReference type="PROSITE" id="PS00098">
    <property type="entry name" value="THIOLASE_1"/>
    <property type="match status" value="1"/>
</dbReference>
<dbReference type="Pfam" id="PF00108">
    <property type="entry name" value="Thiolase_N"/>
    <property type="match status" value="1"/>
</dbReference>
<feature type="domain" description="Thiolase N-terminal" evidence="7">
    <location>
        <begin position="13"/>
        <end position="268"/>
    </location>
</feature>
<accession>A0A7R9BE83</accession>
<dbReference type="InterPro" id="IPR020615">
    <property type="entry name" value="Thiolase_acyl_enz_int_AS"/>
</dbReference>
<dbReference type="SUPFAM" id="SSF53901">
    <property type="entry name" value="Thiolase-like"/>
    <property type="match status" value="2"/>
</dbReference>
<dbReference type="PANTHER" id="PTHR18919">
    <property type="entry name" value="ACETYL-COA C-ACYLTRANSFERASE"/>
    <property type="match status" value="1"/>
</dbReference>
<protein>
    <recommendedName>
        <fullName evidence="11">Acetyl-CoA acetyltransferase</fullName>
    </recommendedName>
</protein>
<name>A0A7R9BE83_9CRUS</name>
<evidence type="ECO:0008006" key="11">
    <source>
        <dbReference type="Google" id="ProtNLM"/>
    </source>
</evidence>
<evidence type="ECO:0000256" key="6">
    <source>
        <dbReference type="RuleBase" id="RU003557"/>
    </source>
</evidence>